<dbReference type="Proteomes" id="UP000054911">
    <property type="component" value="Unassembled WGS sequence"/>
</dbReference>
<gene>
    <name evidence="3" type="ORF">AWB80_07694</name>
</gene>
<name>A0A158DYZ9_9BURK</name>
<dbReference type="EMBL" id="FCOE02000054">
    <property type="protein sequence ID" value="SAK99640.1"/>
    <property type="molecule type" value="Genomic_DNA"/>
</dbReference>
<evidence type="ECO:0000313" key="3">
    <source>
        <dbReference type="EMBL" id="SAK99640.1"/>
    </source>
</evidence>
<dbReference type="PANTHER" id="PTHR42818:SF1">
    <property type="entry name" value="SULFOPYRUVATE DECARBOXYLASE"/>
    <property type="match status" value="1"/>
</dbReference>
<dbReference type="PANTHER" id="PTHR42818">
    <property type="entry name" value="SULFOPYRUVATE DECARBOXYLASE SUBUNIT ALPHA"/>
    <property type="match status" value="1"/>
</dbReference>
<comment type="caution">
    <text evidence="3">The sequence shown here is derived from an EMBL/GenBank/DDBJ whole genome shotgun (WGS) entry which is preliminary data.</text>
</comment>
<dbReference type="InterPro" id="IPR029061">
    <property type="entry name" value="THDP-binding"/>
</dbReference>
<keyword evidence="4" id="KW-1185">Reference proteome</keyword>
<dbReference type="Gene3D" id="3.40.50.970">
    <property type="match status" value="1"/>
</dbReference>
<dbReference type="GO" id="GO:0016831">
    <property type="term" value="F:carboxy-lyase activity"/>
    <property type="evidence" value="ECO:0007669"/>
    <property type="project" value="UniProtKB-KW"/>
</dbReference>
<dbReference type="STRING" id="1777141.AWB80_07694"/>
<reference evidence="3" key="1">
    <citation type="submission" date="2016-01" db="EMBL/GenBank/DDBJ databases">
        <authorList>
            <person name="Peeters C."/>
        </authorList>
    </citation>
    <scope>NUCLEOTIDE SEQUENCE [LARGE SCALE GENOMIC DNA]</scope>
    <source>
        <strain evidence="3">LMG 29323</strain>
    </source>
</reference>
<sequence>MSSTEMQAPAWQREIFQVLKEGGVKQVAYVPDAGHSHVIRSVIADPEIEDVVLTTEEEGVAVTSGAWLGGQRAVLLMQSSGVGNCVNMFSLLSSCRFPFFTLVTMRGEYAEFNPWQGPMGKKTQAALELMGITVLRADDPEQVGEIVSAGFDAAFEAGEQVAVLLSQSLIGRKKWERK</sequence>
<evidence type="ECO:0000256" key="1">
    <source>
        <dbReference type="ARBA" id="ARBA00022793"/>
    </source>
</evidence>
<dbReference type="InterPro" id="IPR051818">
    <property type="entry name" value="TPP_dependent_decarboxylase"/>
</dbReference>
<dbReference type="OrthoDB" id="3684683at2"/>
<accession>A0A158DYZ9</accession>
<dbReference type="SUPFAM" id="SSF52518">
    <property type="entry name" value="Thiamin diphosphate-binding fold (THDP-binding)"/>
    <property type="match status" value="1"/>
</dbReference>
<dbReference type="AlphaFoldDB" id="A0A158DYZ9"/>
<proteinExistence type="predicted"/>
<dbReference type="RefSeq" id="WP_061179891.1">
    <property type="nucleotide sequence ID" value="NZ_FCOE02000054.1"/>
</dbReference>
<keyword evidence="2" id="KW-0456">Lyase</keyword>
<protein>
    <submittedName>
        <fullName evidence="3">Phosphonopyruvate decarboxylase</fullName>
    </submittedName>
</protein>
<evidence type="ECO:0000256" key="2">
    <source>
        <dbReference type="ARBA" id="ARBA00023239"/>
    </source>
</evidence>
<dbReference type="CDD" id="cd07035">
    <property type="entry name" value="TPP_PYR_POX_like"/>
    <property type="match status" value="1"/>
</dbReference>
<evidence type="ECO:0000313" key="4">
    <source>
        <dbReference type="Proteomes" id="UP000054911"/>
    </source>
</evidence>
<keyword evidence="1" id="KW-0210">Decarboxylase</keyword>
<organism evidence="3 4">
    <name type="scientific">Caballeronia pedi</name>
    <dbReference type="NCBI Taxonomy" id="1777141"/>
    <lineage>
        <taxon>Bacteria</taxon>
        <taxon>Pseudomonadati</taxon>
        <taxon>Pseudomonadota</taxon>
        <taxon>Betaproteobacteria</taxon>
        <taxon>Burkholderiales</taxon>
        <taxon>Burkholderiaceae</taxon>
        <taxon>Caballeronia</taxon>
    </lineage>
</organism>